<dbReference type="KEGG" id="tpol:Mal48_42050"/>
<organism evidence="4 5">
    <name type="scientific">Thalassoglobus polymorphus</name>
    <dbReference type="NCBI Taxonomy" id="2527994"/>
    <lineage>
        <taxon>Bacteria</taxon>
        <taxon>Pseudomonadati</taxon>
        <taxon>Planctomycetota</taxon>
        <taxon>Planctomycetia</taxon>
        <taxon>Planctomycetales</taxon>
        <taxon>Planctomycetaceae</taxon>
        <taxon>Thalassoglobus</taxon>
    </lineage>
</organism>
<keyword evidence="5" id="KW-1185">Reference proteome</keyword>
<name>A0A517QTK3_9PLAN</name>
<dbReference type="Pfam" id="PF20434">
    <property type="entry name" value="BD-FAE"/>
    <property type="match status" value="1"/>
</dbReference>
<dbReference type="AlphaFoldDB" id="A0A517QTK3"/>
<reference evidence="4 5" key="1">
    <citation type="submission" date="2019-02" db="EMBL/GenBank/DDBJ databases">
        <title>Deep-cultivation of Planctomycetes and their phenomic and genomic characterization uncovers novel biology.</title>
        <authorList>
            <person name="Wiegand S."/>
            <person name="Jogler M."/>
            <person name="Boedeker C."/>
            <person name="Pinto D."/>
            <person name="Vollmers J."/>
            <person name="Rivas-Marin E."/>
            <person name="Kohn T."/>
            <person name="Peeters S.H."/>
            <person name="Heuer A."/>
            <person name="Rast P."/>
            <person name="Oberbeckmann S."/>
            <person name="Bunk B."/>
            <person name="Jeske O."/>
            <person name="Meyerdierks A."/>
            <person name="Storesund J.E."/>
            <person name="Kallscheuer N."/>
            <person name="Luecker S."/>
            <person name="Lage O.M."/>
            <person name="Pohl T."/>
            <person name="Merkel B.J."/>
            <person name="Hornburger P."/>
            <person name="Mueller R.-W."/>
            <person name="Bruemmer F."/>
            <person name="Labrenz M."/>
            <person name="Spormann A.M."/>
            <person name="Op den Camp H."/>
            <person name="Overmann J."/>
            <person name="Amann R."/>
            <person name="Jetten M.S.M."/>
            <person name="Mascher T."/>
            <person name="Medema M.H."/>
            <person name="Devos D.P."/>
            <person name="Kaster A.-K."/>
            <person name="Ovreas L."/>
            <person name="Rohde M."/>
            <person name="Galperin M.Y."/>
            <person name="Jogler C."/>
        </authorList>
    </citation>
    <scope>NUCLEOTIDE SEQUENCE [LARGE SCALE GENOMIC DNA]</scope>
    <source>
        <strain evidence="4 5">Mal48</strain>
    </source>
</reference>
<dbReference type="InterPro" id="IPR049492">
    <property type="entry name" value="BD-FAE-like_dom"/>
</dbReference>
<dbReference type="PANTHER" id="PTHR48081:SF30">
    <property type="entry name" value="ACETYL-HYDROLASE LIPR-RELATED"/>
    <property type="match status" value="1"/>
</dbReference>
<feature type="domain" description="BD-FAE-like" evidence="3">
    <location>
        <begin position="89"/>
        <end position="284"/>
    </location>
</feature>
<dbReference type="OrthoDB" id="265201at2"/>
<sequence>MVSTEMSFRVDDFQDRFAAHFECAAKLFNGSVYSTMKSIMCIVAICFATTFCQSAFAQRERPLTPIAAKLEPSRFETYKTVEDRELRLHIFEPEELKKSDQRPVFLVIHGGGWTGGNPRSFYPMADHFAQRGMLAISLEYRFMNRKQGTTVFDCVEDARDAVRYLRKNAERLKIDPNRIVVAGASAGGHLALSTSMFDTLMPDRFNKNEPEEKTSSRANALVLLYPVIDTSEEGYGQKKIGERWRELSPVHSIKELKSDMPPTILFHGTGDTVTPYAGAAEFHRLMEEKGNQCELISHQNGVHGYLIFDIDLYNAGIIRIENFLTEQMMIEPIVLKRP</sequence>
<dbReference type="PROSITE" id="PS01173">
    <property type="entry name" value="LIPASE_GDXG_HIS"/>
    <property type="match status" value="1"/>
</dbReference>
<evidence type="ECO:0000313" key="4">
    <source>
        <dbReference type="EMBL" id="QDT34932.1"/>
    </source>
</evidence>
<proteinExistence type="inferred from homology"/>
<evidence type="ECO:0000313" key="5">
    <source>
        <dbReference type="Proteomes" id="UP000315724"/>
    </source>
</evidence>
<dbReference type="Proteomes" id="UP000315724">
    <property type="component" value="Chromosome"/>
</dbReference>
<dbReference type="GO" id="GO:0046555">
    <property type="term" value="F:acetylxylan esterase activity"/>
    <property type="evidence" value="ECO:0007669"/>
    <property type="project" value="UniProtKB-EC"/>
</dbReference>
<dbReference type="EC" id="3.1.1.72" evidence="4"/>
<dbReference type="Gene3D" id="3.40.50.1820">
    <property type="entry name" value="alpha/beta hydrolase"/>
    <property type="match status" value="1"/>
</dbReference>
<dbReference type="GO" id="GO:0004806">
    <property type="term" value="F:triacylglycerol lipase activity"/>
    <property type="evidence" value="ECO:0007669"/>
    <property type="project" value="TreeGrafter"/>
</dbReference>
<dbReference type="SUPFAM" id="SSF53474">
    <property type="entry name" value="alpha/beta-Hydrolases"/>
    <property type="match status" value="1"/>
</dbReference>
<dbReference type="EMBL" id="CP036267">
    <property type="protein sequence ID" value="QDT34932.1"/>
    <property type="molecule type" value="Genomic_DNA"/>
</dbReference>
<dbReference type="InterPro" id="IPR029058">
    <property type="entry name" value="AB_hydrolase_fold"/>
</dbReference>
<evidence type="ECO:0000256" key="1">
    <source>
        <dbReference type="ARBA" id="ARBA00010515"/>
    </source>
</evidence>
<accession>A0A517QTK3</accession>
<evidence type="ECO:0000259" key="3">
    <source>
        <dbReference type="Pfam" id="PF20434"/>
    </source>
</evidence>
<evidence type="ECO:0000256" key="2">
    <source>
        <dbReference type="ARBA" id="ARBA00022801"/>
    </source>
</evidence>
<protein>
    <submittedName>
        <fullName evidence="4">Acetylxylan esterase</fullName>
        <ecNumber evidence="4">3.1.1.72</ecNumber>
    </submittedName>
</protein>
<dbReference type="InterPro" id="IPR050300">
    <property type="entry name" value="GDXG_lipolytic_enzyme"/>
</dbReference>
<dbReference type="PANTHER" id="PTHR48081">
    <property type="entry name" value="AB HYDROLASE SUPERFAMILY PROTEIN C4A8.06C"/>
    <property type="match status" value="1"/>
</dbReference>
<comment type="similarity">
    <text evidence="1">Belongs to the 'GDXG' lipolytic enzyme family.</text>
</comment>
<gene>
    <name evidence="4" type="primary">axeA1_4</name>
    <name evidence="4" type="ORF">Mal48_42050</name>
</gene>
<keyword evidence="2 4" id="KW-0378">Hydrolase</keyword>
<dbReference type="InterPro" id="IPR002168">
    <property type="entry name" value="Lipase_GDXG_HIS_AS"/>
</dbReference>